<dbReference type="CDD" id="cd16343">
    <property type="entry name" value="LMWPTP"/>
    <property type="match status" value="1"/>
</dbReference>
<dbReference type="SUPFAM" id="SSF52788">
    <property type="entry name" value="Phosphotyrosine protein phosphatases I"/>
    <property type="match status" value="1"/>
</dbReference>
<dbReference type="PATRIC" id="fig|251702.3.peg.894"/>
<dbReference type="PRINTS" id="PR00719">
    <property type="entry name" value="LMWPTPASE"/>
</dbReference>
<reference evidence="9 10" key="1">
    <citation type="submission" date="2015-09" db="EMBL/GenBank/DDBJ databases">
        <title>Genome announcement of multiple Pseudomonas syringae strains.</title>
        <authorList>
            <person name="Thakur S."/>
            <person name="Wang P.W."/>
            <person name="Gong Y."/>
            <person name="Weir B.S."/>
            <person name="Guttman D.S."/>
        </authorList>
    </citation>
    <scope>NUCLEOTIDE SEQUENCE [LARGE SCALE GENOMIC DNA]</scope>
    <source>
        <strain evidence="9 10">ICMP4303</strain>
    </source>
</reference>
<sequence>MFSNVLVLCVGNICRSPMAVAMICQRLAATNLGATQMHIQSAGIAALSGSPIDPTAQAVLQSHQVHPQDHTAQQMTRELLHQADLILLMEQAHVHDVLKRAPEVRGRTFLMGQWQHRLDIADPYRLPTSAFEQTYAQLSRCIDDWLPHFQAGATR</sequence>
<comment type="similarity">
    <text evidence="1">Belongs to the low molecular weight phosphotyrosine protein phosphatase family.</text>
</comment>
<feature type="chain" id="PRO_5030012107" description="protein-tyrosine-phosphatase" evidence="7">
    <location>
        <begin position="22"/>
        <end position="155"/>
    </location>
</feature>
<accession>A0A0N8QML1</accession>
<protein>
    <recommendedName>
        <fullName evidence="2">protein-tyrosine-phosphatase</fullName>
        <ecNumber evidence="2">3.1.3.48</ecNumber>
    </recommendedName>
</protein>
<feature type="domain" description="Phosphotyrosine protein phosphatase I" evidence="8">
    <location>
        <begin position="3"/>
        <end position="148"/>
    </location>
</feature>
<dbReference type="InterPro" id="IPR017867">
    <property type="entry name" value="Tyr_phospatase_low_mol_wt"/>
</dbReference>
<organism evidence="9 10">
    <name type="scientific">Pseudomonas syringae pv. antirrhini</name>
    <dbReference type="NCBI Taxonomy" id="251702"/>
    <lineage>
        <taxon>Bacteria</taxon>
        <taxon>Pseudomonadati</taxon>
        <taxon>Pseudomonadota</taxon>
        <taxon>Gammaproteobacteria</taxon>
        <taxon>Pseudomonadales</taxon>
        <taxon>Pseudomonadaceae</taxon>
        <taxon>Pseudomonas</taxon>
    </lineage>
</organism>
<dbReference type="EC" id="3.1.3.48" evidence="2"/>
<dbReference type="PANTHER" id="PTHR11717:SF31">
    <property type="entry name" value="LOW MOLECULAR WEIGHT PROTEIN-TYROSINE-PHOSPHATASE ETP-RELATED"/>
    <property type="match status" value="1"/>
</dbReference>
<proteinExistence type="inferred from homology"/>
<comment type="catalytic activity">
    <reaction evidence="5">
        <text>O-phospho-L-tyrosyl-[protein] + H2O = L-tyrosyl-[protein] + phosphate</text>
        <dbReference type="Rhea" id="RHEA:10684"/>
        <dbReference type="Rhea" id="RHEA-COMP:10136"/>
        <dbReference type="Rhea" id="RHEA-COMP:20101"/>
        <dbReference type="ChEBI" id="CHEBI:15377"/>
        <dbReference type="ChEBI" id="CHEBI:43474"/>
        <dbReference type="ChEBI" id="CHEBI:46858"/>
        <dbReference type="ChEBI" id="CHEBI:61978"/>
        <dbReference type="EC" id="3.1.3.48"/>
    </reaction>
</comment>
<dbReference type="InterPro" id="IPR036196">
    <property type="entry name" value="Ptyr_pPase_sf"/>
</dbReference>
<evidence type="ECO:0000256" key="1">
    <source>
        <dbReference type="ARBA" id="ARBA00011063"/>
    </source>
</evidence>
<evidence type="ECO:0000313" key="10">
    <source>
        <dbReference type="Proteomes" id="UP000050425"/>
    </source>
</evidence>
<feature type="active site" evidence="6">
    <location>
        <position position="15"/>
    </location>
</feature>
<feature type="active site" description="Proton donor" evidence="6">
    <location>
        <position position="122"/>
    </location>
</feature>
<dbReference type="EMBL" id="LJPT01000149">
    <property type="protein sequence ID" value="KPW45094.1"/>
    <property type="molecule type" value="Genomic_DNA"/>
</dbReference>
<dbReference type="SMART" id="SM00226">
    <property type="entry name" value="LMWPc"/>
    <property type="match status" value="1"/>
</dbReference>
<keyword evidence="4" id="KW-0904">Protein phosphatase</keyword>
<feature type="signal peptide" evidence="7">
    <location>
        <begin position="1"/>
        <end position="21"/>
    </location>
</feature>
<evidence type="ECO:0000256" key="6">
    <source>
        <dbReference type="PIRSR" id="PIRSR617867-1"/>
    </source>
</evidence>
<keyword evidence="3" id="KW-0378">Hydrolase</keyword>
<dbReference type="RefSeq" id="WP_007246995.1">
    <property type="nucleotide sequence ID" value="NZ_LJPT01000149.1"/>
</dbReference>
<dbReference type="PANTHER" id="PTHR11717">
    <property type="entry name" value="LOW MOLECULAR WEIGHT PROTEIN TYROSINE PHOSPHATASE"/>
    <property type="match status" value="1"/>
</dbReference>
<evidence type="ECO:0000256" key="5">
    <source>
        <dbReference type="ARBA" id="ARBA00051722"/>
    </source>
</evidence>
<evidence type="ECO:0000256" key="2">
    <source>
        <dbReference type="ARBA" id="ARBA00013064"/>
    </source>
</evidence>
<dbReference type="InterPro" id="IPR050438">
    <property type="entry name" value="LMW_PTPase"/>
</dbReference>
<evidence type="ECO:0000256" key="3">
    <source>
        <dbReference type="ARBA" id="ARBA00022801"/>
    </source>
</evidence>
<keyword evidence="7" id="KW-0732">Signal</keyword>
<dbReference type="GO" id="GO:0004725">
    <property type="term" value="F:protein tyrosine phosphatase activity"/>
    <property type="evidence" value="ECO:0007669"/>
    <property type="project" value="UniProtKB-EC"/>
</dbReference>
<comment type="caution">
    <text evidence="9">The sequence shown here is derived from an EMBL/GenBank/DDBJ whole genome shotgun (WGS) entry which is preliminary data.</text>
</comment>
<dbReference type="Pfam" id="PF01451">
    <property type="entry name" value="LMWPc"/>
    <property type="match status" value="1"/>
</dbReference>
<feature type="active site" description="Nucleophile" evidence="6">
    <location>
        <position position="9"/>
    </location>
</feature>
<gene>
    <name evidence="9" type="ORF">ALO88_00700</name>
</gene>
<evidence type="ECO:0000256" key="7">
    <source>
        <dbReference type="SAM" id="SignalP"/>
    </source>
</evidence>
<evidence type="ECO:0000256" key="4">
    <source>
        <dbReference type="ARBA" id="ARBA00022912"/>
    </source>
</evidence>
<evidence type="ECO:0000259" key="8">
    <source>
        <dbReference type="SMART" id="SM00226"/>
    </source>
</evidence>
<dbReference type="AlphaFoldDB" id="A0A0N8QML1"/>
<name>A0A0N8QML1_9PSED</name>
<dbReference type="Proteomes" id="UP000050425">
    <property type="component" value="Unassembled WGS sequence"/>
</dbReference>
<evidence type="ECO:0000313" key="9">
    <source>
        <dbReference type="EMBL" id="KPW45094.1"/>
    </source>
</evidence>
<dbReference type="Gene3D" id="3.40.50.2300">
    <property type="match status" value="1"/>
</dbReference>
<dbReference type="InterPro" id="IPR023485">
    <property type="entry name" value="Ptyr_pPase"/>
</dbReference>